<evidence type="ECO:0000313" key="11">
    <source>
        <dbReference type="Proteomes" id="UP000027980"/>
    </source>
</evidence>
<evidence type="ECO:0000256" key="4">
    <source>
        <dbReference type="ARBA" id="ARBA00023224"/>
    </source>
</evidence>
<dbReference type="GO" id="GO:0004888">
    <property type="term" value="F:transmembrane signaling receptor activity"/>
    <property type="evidence" value="ECO:0007669"/>
    <property type="project" value="InterPro"/>
</dbReference>
<dbReference type="KEGG" id="tap:GZ22_17600"/>
<comment type="subcellular location">
    <subcellularLocation>
        <location evidence="1">Cell membrane</location>
    </subcellularLocation>
</comment>
<evidence type="ECO:0000256" key="1">
    <source>
        <dbReference type="ARBA" id="ARBA00004236"/>
    </source>
</evidence>
<accession>A0A075LQJ7</accession>
<dbReference type="PRINTS" id="PR00260">
    <property type="entry name" value="CHEMTRNSDUCR"/>
</dbReference>
<dbReference type="HOGENOM" id="CLU_000445_107_27_9"/>
<sequence>MKLTRKLFLQAAGTSALALVLIAFIIFSMIRINASSYEQVQHLLQLQQLDSQLNNAGQVLRNTTTIRTDSSAADLRSYMEQSNSSFKQLLQSSEGQSAAYLEAGKAKYDDWQGEVTSLLTNVNEMDALRLSSRVQGLLNDIYMANAYSTAAYEDEQLALQNQITFVIVVSVIGVLLLILITNYTSRRTSKSIADPLLALASRTNQIAAGDLTVEPLEKTGSLEISEMNQAFGQMTEQLKNLIGSIEKAGDEVAGMSAEIDKDNQNLQGLHKEIAASVGEITSGSQLISTDLQQTVTLIEQMDKQGSANSTFATETVALGKLASEAAVRGRETVHNQQQLTVKNGESRDLMEASLRDFIQYSQQIEQMVASVSSVAEQTNLLALNAAIEAARAGEAGKGFAVVADEIRKLADESKSSADAIYQTVGAIRQGTMSLSEAVQFGHEVAKAETASMESMESSFMEIEEKFQSISNRLHQIQSGSVQSERLGTEVLGRVEQISSTLQENTAKIDVVHHSTNEQYGAYEQLAMTVRQLDRVTRELQDAVSVFQTEAAES</sequence>
<dbReference type="AlphaFoldDB" id="A0A075LQJ7"/>
<dbReference type="Gene3D" id="1.10.287.950">
    <property type="entry name" value="Methyl-accepting chemotaxis protein"/>
    <property type="match status" value="1"/>
</dbReference>
<dbReference type="CDD" id="cd06225">
    <property type="entry name" value="HAMP"/>
    <property type="match status" value="1"/>
</dbReference>
<dbReference type="SUPFAM" id="SSF58104">
    <property type="entry name" value="Methyl-accepting chemotaxis protein (MCP) signaling domain"/>
    <property type="match status" value="1"/>
</dbReference>
<keyword evidence="4 6" id="KW-0807">Transducer</keyword>
<reference evidence="10 11" key="1">
    <citation type="submission" date="2014-07" db="EMBL/GenBank/DDBJ databases">
        <title>Complete genome sequence of a moderately halophilic bacterium Terribacillus aidingensis MP602, isolated from Cryptomeria fortunei in Tianmu mountain in China.</title>
        <authorList>
            <person name="Wang Y."/>
            <person name="Lu P."/>
            <person name="Zhang L."/>
        </authorList>
    </citation>
    <scope>NUCLEOTIDE SEQUENCE [LARGE SCALE GENOMIC DNA]</scope>
    <source>
        <strain evidence="10 11">MP602</strain>
    </source>
</reference>
<dbReference type="InterPro" id="IPR003660">
    <property type="entry name" value="HAMP_dom"/>
</dbReference>
<keyword evidence="3 7" id="KW-0472">Membrane</keyword>
<keyword evidence="7" id="KW-1133">Transmembrane helix</keyword>
<proteinExistence type="inferred from homology"/>
<keyword evidence="7" id="KW-0812">Transmembrane</keyword>
<dbReference type="GO" id="GO:0006935">
    <property type="term" value="P:chemotaxis"/>
    <property type="evidence" value="ECO:0007669"/>
    <property type="project" value="InterPro"/>
</dbReference>
<dbReference type="PANTHER" id="PTHR32089:SF112">
    <property type="entry name" value="LYSOZYME-LIKE PROTEIN-RELATED"/>
    <property type="match status" value="1"/>
</dbReference>
<evidence type="ECO:0008006" key="12">
    <source>
        <dbReference type="Google" id="ProtNLM"/>
    </source>
</evidence>
<evidence type="ECO:0000313" key="10">
    <source>
        <dbReference type="EMBL" id="AIF68267.1"/>
    </source>
</evidence>
<dbReference type="GeneID" id="34220797"/>
<dbReference type="GO" id="GO:0005886">
    <property type="term" value="C:plasma membrane"/>
    <property type="evidence" value="ECO:0007669"/>
    <property type="project" value="UniProtKB-SubCell"/>
</dbReference>
<dbReference type="InterPro" id="IPR004090">
    <property type="entry name" value="Chemotax_Me-accpt_rcpt"/>
</dbReference>
<dbReference type="InterPro" id="IPR004089">
    <property type="entry name" value="MCPsignal_dom"/>
</dbReference>
<organism evidence="10 11">
    <name type="scientific">Terribacillus saccharophilus</name>
    <dbReference type="NCBI Taxonomy" id="361277"/>
    <lineage>
        <taxon>Bacteria</taxon>
        <taxon>Bacillati</taxon>
        <taxon>Bacillota</taxon>
        <taxon>Bacilli</taxon>
        <taxon>Bacillales</taxon>
        <taxon>Bacillaceae</taxon>
        <taxon>Terribacillus</taxon>
    </lineage>
</organism>
<dbReference type="RefSeq" id="WP_038565082.1">
    <property type="nucleotide sequence ID" value="NZ_CP008876.1"/>
</dbReference>
<dbReference type="Gene3D" id="6.10.340.10">
    <property type="match status" value="1"/>
</dbReference>
<gene>
    <name evidence="10" type="ORF">GZ22_17600</name>
</gene>
<dbReference type="GO" id="GO:0007165">
    <property type="term" value="P:signal transduction"/>
    <property type="evidence" value="ECO:0007669"/>
    <property type="project" value="UniProtKB-KW"/>
</dbReference>
<evidence type="ECO:0000259" key="9">
    <source>
        <dbReference type="PROSITE" id="PS50885"/>
    </source>
</evidence>
<evidence type="ECO:0000256" key="3">
    <source>
        <dbReference type="ARBA" id="ARBA00023136"/>
    </source>
</evidence>
<comment type="similarity">
    <text evidence="5">Belongs to the methyl-accepting chemotaxis (MCP) protein family.</text>
</comment>
<feature type="domain" description="HAMP" evidence="9">
    <location>
        <begin position="190"/>
        <end position="243"/>
    </location>
</feature>
<dbReference type="OrthoDB" id="9804712at2"/>
<dbReference type="SMART" id="SM00283">
    <property type="entry name" value="MA"/>
    <property type="match status" value="1"/>
</dbReference>
<dbReference type="Proteomes" id="UP000027980">
    <property type="component" value="Chromosome"/>
</dbReference>
<feature type="transmembrane region" description="Helical" evidence="7">
    <location>
        <begin position="7"/>
        <end position="30"/>
    </location>
</feature>
<dbReference type="EMBL" id="CP008876">
    <property type="protein sequence ID" value="AIF68267.1"/>
    <property type="molecule type" value="Genomic_DNA"/>
</dbReference>
<dbReference type="SMART" id="SM00304">
    <property type="entry name" value="HAMP"/>
    <property type="match status" value="1"/>
</dbReference>
<evidence type="ECO:0000256" key="2">
    <source>
        <dbReference type="ARBA" id="ARBA00022475"/>
    </source>
</evidence>
<dbReference type="Pfam" id="PF00672">
    <property type="entry name" value="HAMP"/>
    <property type="match status" value="1"/>
</dbReference>
<evidence type="ECO:0000256" key="6">
    <source>
        <dbReference type="PROSITE-ProRule" id="PRU00284"/>
    </source>
</evidence>
<evidence type="ECO:0000259" key="8">
    <source>
        <dbReference type="PROSITE" id="PS50111"/>
    </source>
</evidence>
<evidence type="ECO:0000256" key="7">
    <source>
        <dbReference type="SAM" id="Phobius"/>
    </source>
</evidence>
<name>A0A075LQJ7_9BACI</name>
<dbReference type="Pfam" id="PF00015">
    <property type="entry name" value="MCPsignal"/>
    <property type="match status" value="1"/>
</dbReference>
<feature type="domain" description="Methyl-accepting transducer" evidence="8">
    <location>
        <begin position="262"/>
        <end position="498"/>
    </location>
</feature>
<feature type="transmembrane region" description="Helical" evidence="7">
    <location>
        <begin position="163"/>
        <end position="183"/>
    </location>
</feature>
<protein>
    <recommendedName>
        <fullName evidence="12">Chemotaxis protein</fullName>
    </recommendedName>
</protein>
<keyword evidence="2" id="KW-1003">Cell membrane</keyword>
<evidence type="ECO:0000256" key="5">
    <source>
        <dbReference type="ARBA" id="ARBA00029447"/>
    </source>
</evidence>
<dbReference type="PROSITE" id="PS50111">
    <property type="entry name" value="CHEMOTAXIS_TRANSDUC_2"/>
    <property type="match status" value="1"/>
</dbReference>
<dbReference type="PROSITE" id="PS50885">
    <property type="entry name" value="HAMP"/>
    <property type="match status" value="1"/>
</dbReference>
<dbReference type="PANTHER" id="PTHR32089">
    <property type="entry name" value="METHYL-ACCEPTING CHEMOTAXIS PROTEIN MCPB"/>
    <property type="match status" value="1"/>
</dbReference>